<accession>A0A845GN39</accession>
<dbReference type="SMART" id="SM00448">
    <property type="entry name" value="REC"/>
    <property type="match status" value="1"/>
</dbReference>
<dbReference type="PRINTS" id="PR00038">
    <property type="entry name" value="HTHLUXR"/>
</dbReference>
<keyword evidence="4" id="KW-0597">Phosphoprotein</keyword>
<dbReference type="Proteomes" id="UP000447355">
    <property type="component" value="Unassembled WGS sequence"/>
</dbReference>
<evidence type="ECO:0000313" key="7">
    <source>
        <dbReference type="EMBL" id="MYM95694.1"/>
    </source>
</evidence>
<dbReference type="RefSeq" id="WP_161084797.1">
    <property type="nucleotide sequence ID" value="NZ_WWCX01000031.1"/>
</dbReference>
<dbReference type="CDD" id="cd19920">
    <property type="entry name" value="REC_PA4781-like"/>
    <property type="match status" value="1"/>
</dbReference>
<gene>
    <name evidence="7" type="ORF">GTP90_17690</name>
</gene>
<dbReference type="PROSITE" id="PS50043">
    <property type="entry name" value="HTH_LUXR_2"/>
    <property type="match status" value="1"/>
</dbReference>
<dbReference type="PROSITE" id="PS50110">
    <property type="entry name" value="RESPONSE_REGULATORY"/>
    <property type="match status" value="1"/>
</dbReference>
<evidence type="ECO:0000256" key="2">
    <source>
        <dbReference type="ARBA" id="ARBA00023125"/>
    </source>
</evidence>
<organism evidence="7 8">
    <name type="scientific">Duganella vulcania</name>
    <dbReference type="NCBI Taxonomy" id="2692166"/>
    <lineage>
        <taxon>Bacteria</taxon>
        <taxon>Pseudomonadati</taxon>
        <taxon>Pseudomonadota</taxon>
        <taxon>Betaproteobacteria</taxon>
        <taxon>Burkholderiales</taxon>
        <taxon>Oxalobacteraceae</taxon>
        <taxon>Telluria group</taxon>
        <taxon>Duganella</taxon>
    </lineage>
</organism>
<dbReference type="Gene3D" id="3.40.50.2300">
    <property type="match status" value="1"/>
</dbReference>
<evidence type="ECO:0000313" key="8">
    <source>
        <dbReference type="Proteomes" id="UP000447355"/>
    </source>
</evidence>
<dbReference type="AlphaFoldDB" id="A0A845GN39"/>
<dbReference type="SUPFAM" id="SSF52172">
    <property type="entry name" value="CheY-like"/>
    <property type="match status" value="1"/>
</dbReference>
<reference evidence="7" key="1">
    <citation type="submission" date="2019-12" db="EMBL/GenBank/DDBJ databases">
        <title>Novel species isolated from a subtropical stream in China.</title>
        <authorList>
            <person name="Lu H."/>
        </authorList>
    </citation>
    <scope>NUCLEOTIDE SEQUENCE [LARGE SCALE GENOMIC DNA]</scope>
    <source>
        <strain evidence="7">FT81W</strain>
    </source>
</reference>
<evidence type="ECO:0000256" key="1">
    <source>
        <dbReference type="ARBA" id="ARBA00023015"/>
    </source>
</evidence>
<evidence type="ECO:0000256" key="4">
    <source>
        <dbReference type="PROSITE-ProRule" id="PRU00169"/>
    </source>
</evidence>
<dbReference type="PANTHER" id="PTHR43214">
    <property type="entry name" value="TWO-COMPONENT RESPONSE REGULATOR"/>
    <property type="match status" value="1"/>
</dbReference>
<keyword evidence="2" id="KW-0238">DNA-binding</keyword>
<dbReference type="GO" id="GO:0006355">
    <property type="term" value="P:regulation of DNA-templated transcription"/>
    <property type="evidence" value="ECO:0007669"/>
    <property type="project" value="InterPro"/>
</dbReference>
<feature type="modified residue" description="4-aspartylphosphate" evidence="4">
    <location>
        <position position="58"/>
    </location>
</feature>
<keyword evidence="1" id="KW-0805">Transcription regulation</keyword>
<feature type="domain" description="HTH luxR-type" evidence="5">
    <location>
        <begin position="232"/>
        <end position="297"/>
    </location>
</feature>
<dbReference type="EMBL" id="WWCX01000031">
    <property type="protein sequence ID" value="MYM95694.1"/>
    <property type="molecule type" value="Genomic_DNA"/>
</dbReference>
<name>A0A845GN39_9BURK</name>
<comment type="caution">
    <text evidence="7">The sequence shown here is derived from an EMBL/GenBank/DDBJ whole genome shotgun (WGS) entry which is preliminary data.</text>
</comment>
<dbReference type="FunFam" id="1.10.10.10:FF:000153">
    <property type="entry name" value="LuxR family transcriptional regulator"/>
    <property type="match status" value="1"/>
</dbReference>
<dbReference type="InterPro" id="IPR001789">
    <property type="entry name" value="Sig_transdc_resp-reg_receiver"/>
</dbReference>
<dbReference type="Pfam" id="PF00072">
    <property type="entry name" value="Response_reg"/>
    <property type="match status" value="1"/>
</dbReference>
<dbReference type="Pfam" id="PF00196">
    <property type="entry name" value="GerE"/>
    <property type="match status" value="1"/>
</dbReference>
<dbReference type="SUPFAM" id="SSF46894">
    <property type="entry name" value="C-terminal effector domain of the bipartite response regulators"/>
    <property type="match status" value="1"/>
</dbReference>
<evidence type="ECO:0000259" key="5">
    <source>
        <dbReference type="PROSITE" id="PS50043"/>
    </source>
</evidence>
<protein>
    <submittedName>
        <fullName evidence="7">Response regulator</fullName>
    </submittedName>
</protein>
<sequence length="317" mass="34401">MNFNTDRAVVLVVDDVPENLAVLHDALDESGYTVLVANNGTTALQRAAEAQPDIILLDAVMPGMDGFETCRHLKASLATRHIPVVFMTGLTEAEHVVAAFAAGGNDYVSKPVRTSEVLVRIAAHMQTARLMDQARSALDAFGNAVIAMTPGDGKIVWQTPLARTLMQGYAVDTELTNWLAATQLAHSQGQAHPPLTLQRASRRLVFSAAEFSENEQWMIVLREESDSAQIEKLMASFKLTQRESEVLNWVIKGKTNRDIGDILGTSPRTVNKHLEHVFVKLGVETRTSAAAVAMGKLRVRTMADASPVESPAGAPPR</sequence>
<evidence type="ECO:0000259" key="6">
    <source>
        <dbReference type="PROSITE" id="PS50110"/>
    </source>
</evidence>
<dbReference type="PANTHER" id="PTHR43214:SF44">
    <property type="entry name" value="TWO-COMPONENT RESPONSE REGULATOR"/>
    <property type="match status" value="1"/>
</dbReference>
<feature type="domain" description="Response regulatory" evidence="6">
    <location>
        <begin position="9"/>
        <end position="125"/>
    </location>
</feature>
<dbReference type="Gene3D" id="1.10.10.10">
    <property type="entry name" value="Winged helix-like DNA-binding domain superfamily/Winged helix DNA-binding domain"/>
    <property type="match status" value="1"/>
</dbReference>
<dbReference type="InterPro" id="IPR039420">
    <property type="entry name" value="WalR-like"/>
</dbReference>
<evidence type="ECO:0000256" key="3">
    <source>
        <dbReference type="ARBA" id="ARBA00023163"/>
    </source>
</evidence>
<dbReference type="InterPro" id="IPR011006">
    <property type="entry name" value="CheY-like_superfamily"/>
</dbReference>
<dbReference type="GO" id="GO:0003677">
    <property type="term" value="F:DNA binding"/>
    <property type="evidence" value="ECO:0007669"/>
    <property type="project" value="UniProtKB-KW"/>
</dbReference>
<dbReference type="GO" id="GO:0000160">
    <property type="term" value="P:phosphorelay signal transduction system"/>
    <property type="evidence" value="ECO:0007669"/>
    <property type="project" value="InterPro"/>
</dbReference>
<dbReference type="SMART" id="SM00421">
    <property type="entry name" value="HTH_LUXR"/>
    <property type="match status" value="1"/>
</dbReference>
<proteinExistence type="predicted"/>
<keyword evidence="3" id="KW-0804">Transcription</keyword>
<dbReference type="CDD" id="cd06170">
    <property type="entry name" value="LuxR_C_like"/>
    <property type="match status" value="1"/>
</dbReference>
<dbReference type="InterPro" id="IPR036388">
    <property type="entry name" value="WH-like_DNA-bd_sf"/>
</dbReference>
<dbReference type="InterPro" id="IPR000792">
    <property type="entry name" value="Tscrpt_reg_LuxR_C"/>
</dbReference>
<dbReference type="InterPro" id="IPR016032">
    <property type="entry name" value="Sig_transdc_resp-reg_C-effctor"/>
</dbReference>